<name>A0A6J7BAJ6_9ZZZZ</name>
<organism evidence="1">
    <name type="scientific">freshwater metagenome</name>
    <dbReference type="NCBI Taxonomy" id="449393"/>
    <lineage>
        <taxon>unclassified sequences</taxon>
        <taxon>metagenomes</taxon>
        <taxon>ecological metagenomes</taxon>
    </lineage>
</organism>
<dbReference type="EMBL" id="CAFAZX010000024">
    <property type="protein sequence ID" value="CAB4842151.1"/>
    <property type="molecule type" value="Genomic_DNA"/>
</dbReference>
<proteinExistence type="predicted"/>
<dbReference type="AlphaFoldDB" id="A0A6J7BAJ6"/>
<reference evidence="1" key="1">
    <citation type="submission" date="2020-05" db="EMBL/GenBank/DDBJ databases">
        <authorList>
            <person name="Chiriac C."/>
            <person name="Salcher M."/>
            <person name="Ghai R."/>
            <person name="Kavagutti S V."/>
        </authorList>
    </citation>
    <scope>NUCLEOTIDE SEQUENCE</scope>
</reference>
<accession>A0A6J7BAJ6</accession>
<sequence>MMSARPVTAARGRPPAIPFAVAIKSGTTPSSSLANITPVRAKPVWTSSAIKTMPFSVANLDSPGKKPLGGTINPPSPWMGSITMAAIFFAPSSFSIL</sequence>
<gene>
    <name evidence="1" type="ORF">UFOPK3241_00598</name>
</gene>
<evidence type="ECO:0000313" key="1">
    <source>
        <dbReference type="EMBL" id="CAB4842151.1"/>
    </source>
</evidence>
<protein>
    <submittedName>
        <fullName evidence="1">Unannotated protein</fullName>
    </submittedName>
</protein>